<dbReference type="Proteomes" id="UP001175228">
    <property type="component" value="Unassembled WGS sequence"/>
</dbReference>
<feature type="region of interest" description="Disordered" evidence="1">
    <location>
        <begin position="268"/>
        <end position="288"/>
    </location>
</feature>
<evidence type="ECO:0000313" key="4">
    <source>
        <dbReference type="Proteomes" id="UP001175228"/>
    </source>
</evidence>
<keyword evidence="2" id="KW-1133">Transmembrane helix</keyword>
<keyword evidence="2" id="KW-0472">Membrane</keyword>
<dbReference type="EMBL" id="JAUEPU010000004">
    <property type="protein sequence ID" value="KAK0503530.1"/>
    <property type="molecule type" value="Genomic_DNA"/>
</dbReference>
<dbReference type="AlphaFoldDB" id="A0AA39QIF5"/>
<evidence type="ECO:0000313" key="3">
    <source>
        <dbReference type="EMBL" id="KAK0503530.1"/>
    </source>
</evidence>
<protein>
    <submittedName>
        <fullName evidence="3">Uncharacterized protein</fullName>
    </submittedName>
</protein>
<reference evidence="3" key="1">
    <citation type="submission" date="2023-06" db="EMBL/GenBank/DDBJ databases">
        <authorList>
            <consortium name="Lawrence Berkeley National Laboratory"/>
            <person name="Ahrendt S."/>
            <person name="Sahu N."/>
            <person name="Indic B."/>
            <person name="Wong-Bajracharya J."/>
            <person name="Merenyi Z."/>
            <person name="Ke H.-M."/>
            <person name="Monk M."/>
            <person name="Kocsube S."/>
            <person name="Drula E."/>
            <person name="Lipzen A."/>
            <person name="Balint B."/>
            <person name="Henrissat B."/>
            <person name="Andreopoulos B."/>
            <person name="Martin F.M."/>
            <person name="Harder C.B."/>
            <person name="Rigling D."/>
            <person name="Ford K.L."/>
            <person name="Foster G.D."/>
            <person name="Pangilinan J."/>
            <person name="Papanicolaou A."/>
            <person name="Barry K."/>
            <person name="LaButti K."/>
            <person name="Viragh M."/>
            <person name="Koriabine M."/>
            <person name="Yan M."/>
            <person name="Riley R."/>
            <person name="Champramary S."/>
            <person name="Plett K.L."/>
            <person name="Tsai I.J."/>
            <person name="Slot J."/>
            <person name="Sipos G."/>
            <person name="Plett J."/>
            <person name="Nagy L.G."/>
            <person name="Grigoriev I.V."/>
        </authorList>
    </citation>
    <scope>NUCLEOTIDE SEQUENCE</scope>
    <source>
        <strain evidence="3">HWK02</strain>
    </source>
</reference>
<proteinExistence type="predicted"/>
<name>A0AA39QIF5_9AGAR</name>
<evidence type="ECO:0000256" key="2">
    <source>
        <dbReference type="SAM" id="Phobius"/>
    </source>
</evidence>
<accession>A0AA39QIF5</accession>
<keyword evidence="2" id="KW-0812">Transmembrane</keyword>
<evidence type="ECO:0000256" key="1">
    <source>
        <dbReference type="SAM" id="MobiDB-lite"/>
    </source>
</evidence>
<comment type="caution">
    <text evidence="3">The sequence shown here is derived from an EMBL/GenBank/DDBJ whole genome shotgun (WGS) entry which is preliminary data.</text>
</comment>
<organism evidence="3 4">
    <name type="scientific">Armillaria luteobubalina</name>
    <dbReference type="NCBI Taxonomy" id="153913"/>
    <lineage>
        <taxon>Eukaryota</taxon>
        <taxon>Fungi</taxon>
        <taxon>Dikarya</taxon>
        <taxon>Basidiomycota</taxon>
        <taxon>Agaricomycotina</taxon>
        <taxon>Agaricomycetes</taxon>
        <taxon>Agaricomycetidae</taxon>
        <taxon>Agaricales</taxon>
        <taxon>Marasmiineae</taxon>
        <taxon>Physalacriaceae</taxon>
        <taxon>Armillaria</taxon>
    </lineage>
</organism>
<gene>
    <name evidence="3" type="ORF">EDD18DRAFT_1100353</name>
</gene>
<sequence>MPALAALPPHHPTLLVSLAFFPFVHLVVVPLASAFFPDTYGKMGRRARNKSTVEYSISVAHVSLVVPLALCCVNLEASDWDRAFGWEEDRVGRFMAVFSRYEARKISSVQYHCNRSGPRRSAPPELTLVRSLITGNNHILSILSMRPLPGGDKKHYATLKTLSACRKLMMMTTACCALWVLYETYKKMGLTMSRDAEEIKEEHKAAQVRIADTMGTSSGLIFKSHTMASVPLSVFASVPLTKVVDPTIETLKGLVARMERVISEINNQSKKLKDDAAPEKTLKTSWQN</sequence>
<keyword evidence="4" id="KW-1185">Reference proteome</keyword>
<feature type="compositionally biased region" description="Basic and acidic residues" evidence="1">
    <location>
        <begin position="271"/>
        <end position="282"/>
    </location>
</feature>
<feature type="transmembrane region" description="Helical" evidence="2">
    <location>
        <begin position="14"/>
        <end position="36"/>
    </location>
</feature>